<evidence type="ECO:0008006" key="3">
    <source>
        <dbReference type="Google" id="ProtNLM"/>
    </source>
</evidence>
<proteinExistence type="predicted"/>
<dbReference type="OrthoDB" id="192575at2"/>
<name>A0A285IPB2_9GAMM</name>
<organism evidence="1 2">
    <name type="scientific">Arsukibacterium tuosuense</name>
    <dbReference type="NCBI Taxonomy" id="1323745"/>
    <lineage>
        <taxon>Bacteria</taxon>
        <taxon>Pseudomonadati</taxon>
        <taxon>Pseudomonadota</taxon>
        <taxon>Gammaproteobacteria</taxon>
        <taxon>Chromatiales</taxon>
        <taxon>Chromatiaceae</taxon>
        <taxon>Arsukibacterium</taxon>
    </lineage>
</organism>
<protein>
    <recommendedName>
        <fullName evidence="3">Tetratricopeptide repeat protein</fullName>
    </recommendedName>
</protein>
<dbReference type="AlphaFoldDB" id="A0A285IPB2"/>
<evidence type="ECO:0000313" key="1">
    <source>
        <dbReference type="EMBL" id="SNY49784.1"/>
    </source>
</evidence>
<dbReference type="InterPro" id="IPR011990">
    <property type="entry name" value="TPR-like_helical_dom_sf"/>
</dbReference>
<gene>
    <name evidence="1" type="ORF">SAMN06297280_1542</name>
</gene>
<sequence>MNARLIVIFIFLFVAMVPVRDANASAPAAAEAAQAMELIDTDLDKAERLIMSALKREPQNAEYHFYCGRIMGRQAGDAFFSALSYAKKSLACLNKAVELVPDNVSYRKGLVNFYLGAPGIAGGDEQLALEQINIIKMLDANEGAVAELDYYIKTDDLDTFEHQLRQAIAAEPAAGLPQYQLGLLLQKKQAFVQAQQHFVLAAKQTKQQKTQVEALYQIGRNALFAEHFIQDGITALQAYLQHDIDTDMPSAHWAHYRLSQLLEFAGQTEQAAEHLALARATEDKQLLALLKP</sequence>
<dbReference type="EMBL" id="OBEB01000002">
    <property type="protein sequence ID" value="SNY49784.1"/>
    <property type="molecule type" value="Genomic_DNA"/>
</dbReference>
<evidence type="ECO:0000313" key="2">
    <source>
        <dbReference type="Proteomes" id="UP000219353"/>
    </source>
</evidence>
<dbReference type="SUPFAM" id="SSF48452">
    <property type="entry name" value="TPR-like"/>
    <property type="match status" value="1"/>
</dbReference>
<dbReference type="RefSeq" id="WP_097110798.1">
    <property type="nucleotide sequence ID" value="NZ_OBEB01000002.1"/>
</dbReference>
<accession>A0A285IPB2</accession>
<reference evidence="2" key="1">
    <citation type="submission" date="2017-09" db="EMBL/GenBank/DDBJ databases">
        <authorList>
            <person name="Varghese N."/>
            <person name="Submissions S."/>
        </authorList>
    </citation>
    <scope>NUCLEOTIDE SEQUENCE [LARGE SCALE GENOMIC DNA]</scope>
    <source>
        <strain evidence="2">CGMCC 1.12461</strain>
    </source>
</reference>
<dbReference type="Gene3D" id="1.25.40.10">
    <property type="entry name" value="Tetratricopeptide repeat domain"/>
    <property type="match status" value="2"/>
</dbReference>
<dbReference type="Proteomes" id="UP000219353">
    <property type="component" value="Unassembled WGS sequence"/>
</dbReference>
<keyword evidence="2" id="KW-1185">Reference proteome</keyword>